<dbReference type="Proteomes" id="UP000436801">
    <property type="component" value="Unassembled WGS sequence"/>
</dbReference>
<evidence type="ECO:0000313" key="9">
    <source>
        <dbReference type="EMBL" id="SDF34312.1"/>
    </source>
</evidence>
<evidence type="ECO:0000259" key="7">
    <source>
        <dbReference type="PROSITE" id="PS51462"/>
    </source>
</evidence>
<protein>
    <submittedName>
        <fullName evidence="9">NUDIX domain-containing protein</fullName>
    </submittedName>
</protein>
<sequence>MPDAIPAATLILMRDRPDAAPEILMVERAAALAFAGGALVFPGGRIDPADLARADGHGLPVDDAAARIAAIRETIEEVGIAVGLDAAPGAVSDRAALAGSLSAATLDLAALIPFARWRPDHAVARIFDTRFYLARLPADAPAPEPDGGETVRAFWTTAQAVLNAADAGRAMLIYPTRRTLERLARFANFADAAADAARHPVRTITPFVDHRADGDWLCIPEDSGYPVTAERLAAATRG</sequence>
<gene>
    <name evidence="8" type="ORF">GQR91_08875</name>
    <name evidence="9" type="ORF">SAMN05216557_10343</name>
</gene>
<evidence type="ECO:0000256" key="1">
    <source>
        <dbReference type="ARBA" id="ARBA00001936"/>
    </source>
</evidence>
<dbReference type="PROSITE" id="PS51462">
    <property type="entry name" value="NUDIX"/>
    <property type="match status" value="1"/>
</dbReference>
<dbReference type="SUPFAM" id="SSF55811">
    <property type="entry name" value="Nudix"/>
    <property type="match status" value="1"/>
</dbReference>
<comment type="cofactor">
    <cofactor evidence="1">
        <name>Mn(2+)</name>
        <dbReference type="ChEBI" id="CHEBI:29035"/>
    </cofactor>
</comment>
<dbReference type="AlphaFoldDB" id="A0A1G7KAW9"/>
<dbReference type="InterPro" id="IPR000086">
    <property type="entry name" value="NUDIX_hydrolase_dom"/>
</dbReference>
<evidence type="ECO:0000256" key="3">
    <source>
        <dbReference type="ARBA" id="ARBA00022723"/>
    </source>
</evidence>
<dbReference type="InterPro" id="IPR039121">
    <property type="entry name" value="NUDT19"/>
</dbReference>
<dbReference type="GO" id="GO:0046872">
    <property type="term" value="F:metal ion binding"/>
    <property type="evidence" value="ECO:0007669"/>
    <property type="project" value="UniProtKB-KW"/>
</dbReference>
<evidence type="ECO:0000256" key="5">
    <source>
        <dbReference type="ARBA" id="ARBA00022842"/>
    </source>
</evidence>
<dbReference type="EMBL" id="FNBI01000003">
    <property type="protein sequence ID" value="SDF34312.1"/>
    <property type="molecule type" value="Genomic_DNA"/>
</dbReference>
<dbReference type="GO" id="GO:0016818">
    <property type="term" value="F:hydrolase activity, acting on acid anhydrides, in phosphorus-containing anhydrides"/>
    <property type="evidence" value="ECO:0007669"/>
    <property type="project" value="InterPro"/>
</dbReference>
<keyword evidence="10" id="KW-1185">Reference proteome</keyword>
<feature type="domain" description="Nudix hydrolase" evidence="7">
    <location>
        <begin position="3"/>
        <end position="179"/>
    </location>
</feature>
<dbReference type="OrthoDB" id="7183442at2"/>
<evidence type="ECO:0000313" key="8">
    <source>
        <dbReference type="EMBL" id="MWC43773.1"/>
    </source>
</evidence>
<dbReference type="Proteomes" id="UP000323502">
    <property type="component" value="Unassembled WGS sequence"/>
</dbReference>
<accession>A0A1G7KAW9</accession>
<evidence type="ECO:0000256" key="6">
    <source>
        <dbReference type="ARBA" id="ARBA00023211"/>
    </source>
</evidence>
<reference evidence="9 10" key="1">
    <citation type="submission" date="2016-10" db="EMBL/GenBank/DDBJ databases">
        <authorList>
            <person name="Varghese N."/>
            <person name="Submissions S."/>
        </authorList>
    </citation>
    <scope>NUCLEOTIDE SEQUENCE [LARGE SCALE GENOMIC DNA]</scope>
    <source>
        <strain evidence="9 10">S7-754</strain>
    </source>
</reference>
<evidence type="ECO:0000256" key="4">
    <source>
        <dbReference type="ARBA" id="ARBA00022801"/>
    </source>
</evidence>
<keyword evidence="3" id="KW-0479">Metal-binding</keyword>
<dbReference type="PANTHER" id="PTHR12318:SF0">
    <property type="entry name" value="ACYL-COENZYME A DIPHOSPHATASE NUDT19"/>
    <property type="match status" value="1"/>
</dbReference>
<keyword evidence="4" id="KW-0378">Hydrolase</keyword>
<dbReference type="EMBL" id="WSUT01000005">
    <property type="protein sequence ID" value="MWC43773.1"/>
    <property type="molecule type" value="Genomic_DNA"/>
</dbReference>
<organism evidence="9 10">
    <name type="scientific">Sphingomonas carotinifaciens</name>
    <dbReference type="NCBI Taxonomy" id="1166323"/>
    <lineage>
        <taxon>Bacteria</taxon>
        <taxon>Pseudomonadati</taxon>
        <taxon>Pseudomonadota</taxon>
        <taxon>Alphaproteobacteria</taxon>
        <taxon>Sphingomonadales</taxon>
        <taxon>Sphingomonadaceae</taxon>
        <taxon>Sphingomonas</taxon>
    </lineage>
</organism>
<dbReference type="RefSeq" id="WP_149682050.1">
    <property type="nucleotide sequence ID" value="NZ_FNBI01000003.1"/>
</dbReference>
<proteinExistence type="predicted"/>
<evidence type="ECO:0000313" key="10">
    <source>
        <dbReference type="Proteomes" id="UP000323502"/>
    </source>
</evidence>
<dbReference type="PANTHER" id="PTHR12318">
    <property type="entry name" value="TESTOSTERONE-REGULATED PROTEIN RP2"/>
    <property type="match status" value="1"/>
</dbReference>
<name>A0A1G7KAW9_9SPHN</name>
<reference evidence="8 11" key="2">
    <citation type="submission" date="2019-12" db="EMBL/GenBank/DDBJ databases">
        <authorList>
            <person name="Zheng J."/>
        </authorList>
    </citation>
    <scope>NUCLEOTIDE SEQUENCE [LARGE SCALE GENOMIC DNA]</scope>
    <source>
        <strain evidence="8 11">DSM 27347</strain>
    </source>
</reference>
<dbReference type="InterPro" id="IPR015797">
    <property type="entry name" value="NUDIX_hydrolase-like_dom_sf"/>
</dbReference>
<evidence type="ECO:0000313" key="11">
    <source>
        <dbReference type="Proteomes" id="UP000436801"/>
    </source>
</evidence>
<evidence type="ECO:0000256" key="2">
    <source>
        <dbReference type="ARBA" id="ARBA00001946"/>
    </source>
</evidence>
<keyword evidence="6" id="KW-0464">Manganese</keyword>
<dbReference type="Gene3D" id="3.90.79.10">
    <property type="entry name" value="Nucleoside Triphosphate Pyrophosphohydrolase"/>
    <property type="match status" value="1"/>
</dbReference>
<keyword evidence="5" id="KW-0460">Magnesium</keyword>
<comment type="cofactor">
    <cofactor evidence="2">
        <name>Mg(2+)</name>
        <dbReference type="ChEBI" id="CHEBI:18420"/>
    </cofactor>
</comment>